<evidence type="ECO:0000313" key="3">
    <source>
        <dbReference type="Proteomes" id="UP000184339"/>
    </source>
</evidence>
<protein>
    <submittedName>
        <fullName evidence="2">Uncharacterized protein</fullName>
    </submittedName>
</protein>
<dbReference type="Proteomes" id="UP000184339">
    <property type="component" value="Unassembled WGS sequence"/>
</dbReference>
<sequence length="55" mass="6247">MSSKKKKAKPPEPRPELPPPRIDLDALLMIGDERIVIDREENDNVGFMAELIDSM</sequence>
<evidence type="ECO:0000256" key="1">
    <source>
        <dbReference type="SAM" id="MobiDB-lite"/>
    </source>
</evidence>
<gene>
    <name evidence="2" type="ORF">SAMN05192549_101539</name>
</gene>
<dbReference type="RefSeq" id="WP_167544243.1">
    <property type="nucleotide sequence ID" value="NZ_FRCX01000001.1"/>
</dbReference>
<accession>A0A1M7IM84</accession>
<reference evidence="3" key="1">
    <citation type="submission" date="2016-11" db="EMBL/GenBank/DDBJ databases">
        <authorList>
            <person name="Varghese N."/>
            <person name="Submissions S."/>
        </authorList>
    </citation>
    <scope>NUCLEOTIDE SEQUENCE [LARGE SCALE GENOMIC DNA]</scope>
    <source>
        <strain evidence="3">Sac-22</strain>
    </source>
</reference>
<dbReference type="AlphaFoldDB" id="A0A1M7IM84"/>
<feature type="region of interest" description="Disordered" evidence="1">
    <location>
        <begin position="1"/>
        <end position="22"/>
    </location>
</feature>
<organism evidence="2 3">
    <name type="scientific">Duganella sacchari</name>
    <dbReference type="NCBI Taxonomy" id="551987"/>
    <lineage>
        <taxon>Bacteria</taxon>
        <taxon>Pseudomonadati</taxon>
        <taxon>Pseudomonadota</taxon>
        <taxon>Betaproteobacteria</taxon>
        <taxon>Burkholderiales</taxon>
        <taxon>Oxalobacteraceae</taxon>
        <taxon>Telluria group</taxon>
        <taxon>Duganella</taxon>
    </lineage>
</organism>
<dbReference type="STRING" id="551987.SAMN05192549_101539"/>
<keyword evidence="3" id="KW-1185">Reference proteome</keyword>
<proteinExistence type="predicted"/>
<name>A0A1M7IM84_9BURK</name>
<evidence type="ECO:0000313" key="2">
    <source>
        <dbReference type="EMBL" id="SHM41713.1"/>
    </source>
</evidence>
<dbReference type="EMBL" id="FRCX01000001">
    <property type="protein sequence ID" value="SHM41713.1"/>
    <property type="molecule type" value="Genomic_DNA"/>
</dbReference>